<dbReference type="EMBL" id="CM001224">
    <property type="protein sequence ID" value="KEH20398.1"/>
    <property type="molecule type" value="Genomic_DNA"/>
</dbReference>
<proteinExistence type="predicted"/>
<evidence type="ECO:0000313" key="2">
    <source>
        <dbReference type="EnsemblPlants" id="KEH20398"/>
    </source>
</evidence>
<reference evidence="1 3" key="2">
    <citation type="journal article" date="2014" name="BMC Genomics">
        <title>An improved genome release (version Mt4.0) for the model legume Medicago truncatula.</title>
        <authorList>
            <person name="Tang H."/>
            <person name="Krishnakumar V."/>
            <person name="Bidwell S."/>
            <person name="Rosen B."/>
            <person name="Chan A."/>
            <person name="Zhou S."/>
            <person name="Gentzbittel L."/>
            <person name="Childs K.L."/>
            <person name="Yandell M."/>
            <person name="Gundlach H."/>
            <person name="Mayer K.F."/>
            <person name="Schwartz D.C."/>
            <person name="Town C.D."/>
        </authorList>
    </citation>
    <scope>GENOME REANNOTATION</scope>
    <source>
        <strain evidence="1">A17</strain>
        <strain evidence="2 3">cv. Jemalong A17</strain>
    </source>
</reference>
<reference evidence="2" key="3">
    <citation type="submission" date="2015-04" db="UniProtKB">
        <authorList>
            <consortium name="EnsemblPlants"/>
        </authorList>
    </citation>
    <scope>IDENTIFICATION</scope>
    <source>
        <strain evidence="2">cv. Jemalong A17</strain>
    </source>
</reference>
<protein>
    <submittedName>
        <fullName evidence="1 2">Uncharacterized protein</fullName>
    </submittedName>
</protein>
<gene>
    <name evidence="1" type="ordered locus">MTR_8g076630</name>
</gene>
<accession>A0A072TUB9</accession>
<dbReference type="Proteomes" id="UP000002051">
    <property type="component" value="Chromosome 8"/>
</dbReference>
<evidence type="ECO:0000313" key="3">
    <source>
        <dbReference type="Proteomes" id="UP000002051"/>
    </source>
</evidence>
<evidence type="ECO:0000313" key="1">
    <source>
        <dbReference type="EMBL" id="KEH20398.1"/>
    </source>
</evidence>
<reference evidence="1 3" key="1">
    <citation type="journal article" date="2011" name="Nature">
        <title>The Medicago genome provides insight into the evolution of rhizobial symbioses.</title>
        <authorList>
            <person name="Young N.D."/>
            <person name="Debelle F."/>
            <person name="Oldroyd G.E."/>
            <person name="Geurts R."/>
            <person name="Cannon S.B."/>
            <person name="Udvardi M.K."/>
            <person name="Benedito V.A."/>
            <person name="Mayer K.F."/>
            <person name="Gouzy J."/>
            <person name="Schoof H."/>
            <person name="Van de Peer Y."/>
            <person name="Proost S."/>
            <person name="Cook D.R."/>
            <person name="Meyers B.C."/>
            <person name="Spannagl M."/>
            <person name="Cheung F."/>
            <person name="De Mita S."/>
            <person name="Krishnakumar V."/>
            <person name="Gundlach H."/>
            <person name="Zhou S."/>
            <person name="Mudge J."/>
            <person name="Bharti A.K."/>
            <person name="Murray J.D."/>
            <person name="Naoumkina M.A."/>
            <person name="Rosen B."/>
            <person name="Silverstein K.A."/>
            <person name="Tang H."/>
            <person name="Rombauts S."/>
            <person name="Zhao P.X."/>
            <person name="Zhou P."/>
            <person name="Barbe V."/>
            <person name="Bardou P."/>
            <person name="Bechner M."/>
            <person name="Bellec A."/>
            <person name="Berger A."/>
            <person name="Berges H."/>
            <person name="Bidwell S."/>
            <person name="Bisseling T."/>
            <person name="Choisne N."/>
            <person name="Couloux A."/>
            <person name="Denny R."/>
            <person name="Deshpande S."/>
            <person name="Dai X."/>
            <person name="Doyle J.J."/>
            <person name="Dudez A.M."/>
            <person name="Farmer A.D."/>
            <person name="Fouteau S."/>
            <person name="Franken C."/>
            <person name="Gibelin C."/>
            <person name="Gish J."/>
            <person name="Goldstein S."/>
            <person name="Gonzalez A.J."/>
            <person name="Green P.J."/>
            <person name="Hallab A."/>
            <person name="Hartog M."/>
            <person name="Hua A."/>
            <person name="Humphray S.J."/>
            <person name="Jeong D.H."/>
            <person name="Jing Y."/>
            <person name="Jocker A."/>
            <person name="Kenton S.M."/>
            <person name="Kim D.J."/>
            <person name="Klee K."/>
            <person name="Lai H."/>
            <person name="Lang C."/>
            <person name="Lin S."/>
            <person name="Macmil S.L."/>
            <person name="Magdelenat G."/>
            <person name="Matthews L."/>
            <person name="McCorrison J."/>
            <person name="Monaghan E.L."/>
            <person name="Mun J.H."/>
            <person name="Najar F.Z."/>
            <person name="Nicholson C."/>
            <person name="Noirot C."/>
            <person name="O'Bleness M."/>
            <person name="Paule C.R."/>
            <person name="Poulain J."/>
            <person name="Prion F."/>
            <person name="Qin B."/>
            <person name="Qu C."/>
            <person name="Retzel E.F."/>
            <person name="Riddle C."/>
            <person name="Sallet E."/>
            <person name="Samain S."/>
            <person name="Samson N."/>
            <person name="Sanders I."/>
            <person name="Saurat O."/>
            <person name="Scarpelli C."/>
            <person name="Schiex T."/>
            <person name="Segurens B."/>
            <person name="Severin A.J."/>
            <person name="Sherrier D.J."/>
            <person name="Shi R."/>
            <person name="Sims S."/>
            <person name="Singer S.R."/>
            <person name="Sinharoy S."/>
            <person name="Sterck L."/>
            <person name="Viollet A."/>
            <person name="Wang B.B."/>
            <person name="Wang K."/>
            <person name="Wang M."/>
            <person name="Wang X."/>
            <person name="Warfsmann J."/>
            <person name="Weissenbach J."/>
            <person name="White D.D."/>
            <person name="White J.D."/>
            <person name="Wiley G.B."/>
            <person name="Wincker P."/>
            <person name="Xing Y."/>
            <person name="Yang L."/>
            <person name="Yao Z."/>
            <person name="Ying F."/>
            <person name="Zhai J."/>
            <person name="Zhou L."/>
            <person name="Zuber A."/>
            <person name="Denarie J."/>
            <person name="Dixon R.A."/>
            <person name="May G.D."/>
            <person name="Schwartz D.C."/>
            <person name="Rogers J."/>
            <person name="Quetier F."/>
            <person name="Town C.D."/>
            <person name="Roe B.A."/>
        </authorList>
    </citation>
    <scope>NUCLEOTIDE SEQUENCE [LARGE SCALE GENOMIC DNA]</scope>
    <source>
        <strain evidence="1">A17</strain>
        <strain evidence="2 3">cv. Jemalong A17</strain>
    </source>
</reference>
<organism evidence="1 3">
    <name type="scientific">Medicago truncatula</name>
    <name type="common">Barrel medic</name>
    <name type="synonym">Medicago tribuloides</name>
    <dbReference type="NCBI Taxonomy" id="3880"/>
    <lineage>
        <taxon>Eukaryota</taxon>
        <taxon>Viridiplantae</taxon>
        <taxon>Streptophyta</taxon>
        <taxon>Embryophyta</taxon>
        <taxon>Tracheophyta</taxon>
        <taxon>Spermatophyta</taxon>
        <taxon>Magnoliopsida</taxon>
        <taxon>eudicotyledons</taxon>
        <taxon>Gunneridae</taxon>
        <taxon>Pentapetalae</taxon>
        <taxon>rosids</taxon>
        <taxon>fabids</taxon>
        <taxon>Fabales</taxon>
        <taxon>Fabaceae</taxon>
        <taxon>Papilionoideae</taxon>
        <taxon>50 kb inversion clade</taxon>
        <taxon>NPAAA clade</taxon>
        <taxon>Hologalegina</taxon>
        <taxon>IRL clade</taxon>
        <taxon>Trifolieae</taxon>
        <taxon>Medicago</taxon>
    </lineage>
</organism>
<keyword evidence="3" id="KW-1185">Reference proteome</keyword>
<name>A0A072TUB9_MEDTR</name>
<sequence>MATSSIVLKLGSVIDSAWVLGQGSSQKEIFKAKYEGMEKHLDCSLLESPPLASLWWRDSYSLGKVENMERGSILIVLCWSLRHWHLYGGGIHIEKQLKFVMKLVTLIALVEEEDDWRCLDEDQDLIPLVLISSETDS</sequence>
<dbReference type="EnsemblPlants" id="KEH20398">
    <property type="protein sequence ID" value="KEH20398"/>
    <property type="gene ID" value="MTR_8g076630"/>
</dbReference>
<dbReference type="HOGENOM" id="CLU_1868191_0_0_1"/>
<dbReference type="AlphaFoldDB" id="A0A072TUB9"/>